<evidence type="ECO:0000313" key="3">
    <source>
        <dbReference type="EMBL" id="MBW7455642.1"/>
    </source>
</evidence>
<dbReference type="InterPro" id="IPR005182">
    <property type="entry name" value="YdbS-like_PH"/>
</dbReference>
<evidence type="ECO:0000313" key="4">
    <source>
        <dbReference type="Proteomes" id="UP001519887"/>
    </source>
</evidence>
<reference evidence="3 4" key="1">
    <citation type="submission" date="2021-07" db="EMBL/GenBank/DDBJ databases">
        <title>Paenibacillus radiodurans sp. nov., isolated from the southeastern edge of Tengger Desert.</title>
        <authorList>
            <person name="Zhang G."/>
        </authorList>
    </citation>
    <scope>NUCLEOTIDE SEQUENCE [LARGE SCALE GENOMIC DNA]</scope>
    <source>
        <strain evidence="3 4">CCM 7311</strain>
    </source>
</reference>
<name>A0ABS7C407_9BACL</name>
<evidence type="ECO:0000259" key="2">
    <source>
        <dbReference type="Pfam" id="PF03703"/>
    </source>
</evidence>
<keyword evidence="1" id="KW-0472">Membrane</keyword>
<keyword evidence="1" id="KW-1133">Transmembrane helix</keyword>
<keyword evidence="4" id="KW-1185">Reference proteome</keyword>
<dbReference type="Proteomes" id="UP001519887">
    <property type="component" value="Unassembled WGS sequence"/>
</dbReference>
<comment type="caution">
    <text evidence="3">The sequence shown here is derived from an EMBL/GenBank/DDBJ whole genome shotgun (WGS) entry which is preliminary data.</text>
</comment>
<dbReference type="EMBL" id="JAHZIK010000401">
    <property type="protein sequence ID" value="MBW7455642.1"/>
    <property type="molecule type" value="Genomic_DNA"/>
</dbReference>
<dbReference type="PANTHER" id="PTHR34473">
    <property type="entry name" value="UPF0699 TRANSMEMBRANE PROTEIN YDBS"/>
    <property type="match status" value="1"/>
</dbReference>
<feature type="transmembrane region" description="Helical" evidence="1">
    <location>
        <begin position="41"/>
        <end position="62"/>
    </location>
</feature>
<feature type="domain" description="YdbS-like PH" evidence="2">
    <location>
        <begin position="67"/>
        <end position="143"/>
    </location>
</feature>
<sequence length="154" mass="17873">MLRIDPKVIQARRLEGWITISIYVVIIAVLSGLTIRFDWTLWIVIAAAAWTVVSIPFEIVLLPRMRYRSWRYLISEHEIELWHGFFFRKRTLIPMVRIQHIDAKQGPILKHYGLTTLTFSTAAGSHEIPALTESTAEQVHRQIATLARLIDEEI</sequence>
<gene>
    <name evidence="3" type="ORF">K0U00_16575</name>
</gene>
<organism evidence="3 4">
    <name type="scientific">Paenibacillus sepulcri</name>
    <dbReference type="NCBI Taxonomy" id="359917"/>
    <lineage>
        <taxon>Bacteria</taxon>
        <taxon>Bacillati</taxon>
        <taxon>Bacillota</taxon>
        <taxon>Bacilli</taxon>
        <taxon>Bacillales</taxon>
        <taxon>Paenibacillaceae</taxon>
        <taxon>Paenibacillus</taxon>
    </lineage>
</organism>
<feature type="transmembrane region" description="Helical" evidence="1">
    <location>
        <begin position="16"/>
        <end position="35"/>
    </location>
</feature>
<keyword evidence="1" id="KW-0812">Transmembrane</keyword>
<dbReference type="PANTHER" id="PTHR34473:SF2">
    <property type="entry name" value="UPF0699 TRANSMEMBRANE PROTEIN YDBT"/>
    <property type="match status" value="1"/>
</dbReference>
<evidence type="ECO:0000256" key="1">
    <source>
        <dbReference type="SAM" id="Phobius"/>
    </source>
</evidence>
<protein>
    <submittedName>
        <fullName evidence="3">PH domain-containing protein</fullName>
    </submittedName>
</protein>
<proteinExistence type="predicted"/>
<accession>A0ABS7C407</accession>
<dbReference type="Pfam" id="PF03703">
    <property type="entry name" value="bPH_2"/>
    <property type="match status" value="1"/>
</dbReference>